<feature type="domain" description="Helicase-associated" evidence="2">
    <location>
        <begin position="6"/>
        <end position="66"/>
    </location>
</feature>
<evidence type="ECO:0000256" key="1">
    <source>
        <dbReference type="SAM" id="MobiDB-lite"/>
    </source>
</evidence>
<keyword evidence="3" id="KW-0547">Nucleotide-binding</keyword>
<sequence>MTNLTEWEQHLEALKEYKAKHNDLIVPHAFVQGNIALGAWVATQRRYWSKGKLSQERIKDLEAMDFIWCPRTKRWNDRYEELKAFVREHKHMKPPRETPLETWIRNQRSRPESLSKEQTEKLDELGFEWGSKGRPPQAGSNNNKRKMEESSSPAGNNKMAKVGAESDQGRVPTKVIPNTEFNNVDALQKELAAVDEENLRLKKENSEWKMKDFRSQKTILKLQERATELTEELEQTNKRVAEENDAFKKNGDIPVQVAALQNLRRVDKASLEEAHARIDRLEALIRRQNSSRQQGSVNEAENEADKEDDKQDDKGDASENVGTAGQGPSLFL</sequence>
<dbReference type="GO" id="GO:0004386">
    <property type="term" value="F:helicase activity"/>
    <property type="evidence" value="ECO:0007669"/>
    <property type="project" value="UniProtKB-KW"/>
</dbReference>
<dbReference type="Pfam" id="PF03457">
    <property type="entry name" value="HA"/>
    <property type="match status" value="2"/>
</dbReference>
<feature type="compositionally biased region" description="Basic and acidic residues" evidence="1">
    <location>
        <begin position="109"/>
        <end position="124"/>
    </location>
</feature>
<dbReference type="InterPro" id="IPR005114">
    <property type="entry name" value="Helicase_assoc"/>
</dbReference>
<accession>A0A9N8H6N9</accession>
<feature type="compositionally biased region" description="Polar residues" evidence="1">
    <location>
        <begin position="287"/>
        <end position="297"/>
    </location>
</feature>
<name>A0A9N8H6N9_9STRA</name>
<dbReference type="PANTHER" id="PTHR33418:SF1">
    <property type="entry name" value="HELICASE-ASSOCIATED DOMAIN-CONTAINING PROTEIN"/>
    <property type="match status" value="1"/>
</dbReference>
<evidence type="ECO:0000259" key="2">
    <source>
        <dbReference type="Pfam" id="PF03457"/>
    </source>
</evidence>
<dbReference type="EMBL" id="CAICTM010000104">
    <property type="protein sequence ID" value="CAB9501325.1"/>
    <property type="molecule type" value="Genomic_DNA"/>
</dbReference>
<feature type="region of interest" description="Disordered" evidence="1">
    <location>
        <begin position="286"/>
        <end position="332"/>
    </location>
</feature>
<keyword evidence="4" id="KW-1185">Reference proteome</keyword>
<feature type="domain" description="Helicase-associated" evidence="2">
    <location>
        <begin position="72"/>
        <end position="127"/>
    </location>
</feature>
<proteinExistence type="predicted"/>
<organism evidence="3 4">
    <name type="scientific">Seminavis robusta</name>
    <dbReference type="NCBI Taxonomy" id="568900"/>
    <lineage>
        <taxon>Eukaryota</taxon>
        <taxon>Sar</taxon>
        <taxon>Stramenopiles</taxon>
        <taxon>Ochrophyta</taxon>
        <taxon>Bacillariophyta</taxon>
        <taxon>Bacillariophyceae</taxon>
        <taxon>Bacillariophycidae</taxon>
        <taxon>Naviculales</taxon>
        <taxon>Naviculaceae</taxon>
        <taxon>Seminavis</taxon>
    </lineage>
</organism>
<dbReference type="AlphaFoldDB" id="A0A9N8H6N9"/>
<gene>
    <name evidence="3" type="ORF">SEMRO_105_G053270.1</name>
</gene>
<comment type="caution">
    <text evidence="3">The sequence shown here is derived from an EMBL/GenBank/DDBJ whole genome shotgun (WGS) entry which is preliminary data.</text>
</comment>
<feature type="region of interest" description="Disordered" evidence="1">
    <location>
        <begin position="90"/>
        <end position="175"/>
    </location>
</feature>
<protein>
    <submittedName>
        <fullName evidence="3">Helicase</fullName>
    </submittedName>
</protein>
<dbReference type="OrthoDB" id="498381at2759"/>
<feature type="compositionally biased region" description="Basic and acidic residues" evidence="1">
    <location>
        <begin position="307"/>
        <end position="317"/>
    </location>
</feature>
<dbReference type="Gene3D" id="6.10.140.530">
    <property type="match status" value="2"/>
</dbReference>
<reference evidence="3" key="1">
    <citation type="submission" date="2020-06" db="EMBL/GenBank/DDBJ databases">
        <authorList>
            <consortium name="Plant Systems Biology data submission"/>
        </authorList>
    </citation>
    <scope>NUCLEOTIDE SEQUENCE</scope>
    <source>
        <strain evidence="3">D6</strain>
    </source>
</reference>
<keyword evidence="3" id="KW-0067">ATP-binding</keyword>
<evidence type="ECO:0000313" key="4">
    <source>
        <dbReference type="Proteomes" id="UP001153069"/>
    </source>
</evidence>
<keyword evidence="3" id="KW-0378">Hydrolase</keyword>
<dbReference type="Proteomes" id="UP001153069">
    <property type="component" value="Unassembled WGS sequence"/>
</dbReference>
<keyword evidence="3" id="KW-0347">Helicase</keyword>
<evidence type="ECO:0000313" key="3">
    <source>
        <dbReference type="EMBL" id="CAB9501325.1"/>
    </source>
</evidence>
<dbReference type="PANTHER" id="PTHR33418">
    <property type="entry name" value="HELICASE-ASSOCIATED"/>
    <property type="match status" value="1"/>
</dbReference>